<name>A0ACB9BNX7_CICIN</name>
<evidence type="ECO:0000313" key="2">
    <source>
        <dbReference type="Proteomes" id="UP001055811"/>
    </source>
</evidence>
<keyword evidence="2" id="KW-1185">Reference proteome</keyword>
<accession>A0ACB9BNX7</accession>
<comment type="caution">
    <text evidence="1">The sequence shown here is derived from an EMBL/GenBank/DDBJ whole genome shotgun (WGS) entry which is preliminary data.</text>
</comment>
<protein>
    <submittedName>
        <fullName evidence="1">Uncharacterized protein</fullName>
    </submittedName>
</protein>
<organism evidence="1 2">
    <name type="scientific">Cichorium intybus</name>
    <name type="common">Chicory</name>
    <dbReference type="NCBI Taxonomy" id="13427"/>
    <lineage>
        <taxon>Eukaryota</taxon>
        <taxon>Viridiplantae</taxon>
        <taxon>Streptophyta</taxon>
        <taxon>Embryophyta</taxon>
        <taxon>Tracheophyta</taxon>
        <taxon>Spermatophyta</taxon>
        <taxon>Magnoliopsida</taxon>
        <taxon>eudicotyledons</taxon>
        <taxon>Gunneridae</taxon>
        <taxon>Pentapetalae</taxon>
        <taxon>asterids</taxon>
        <taxon>campanulids</taxon>
        <taxon>Asterales</taxon>
        <taxon>Asteraceae</taxon>
        <taxon>Cichorioideae</taxon>
        <taxon>Cichorieae</taxon>
        <taxon>Cichoriinae</taxon>
        <taxon>Cichorium</taxon>
    </lineage>
</organism>
<reference evidence="2" key="1">
    <citation type="journal article" date="2022" name="Mol. Ecol. Resour.">
        <title>The genomes of chicory, endive, great burdock and yacon provide insights into Asteraceae palaeo-polyploidization history and plant inulin production.</title>
        <authorList>
            <person name="Fan W."/>
            <person name="Wang S."/>
            <person name="Wang H."/>
            <person name="Wang A."/>
            <person name="Jiang F."/>
            <person name="Liu H."/>
            <person name="Zhao H."/>
            <person name="Xu D."/>
            <person name="Zhang Y."/>
        </authorList>
    </citation>
    <scope>NUCLEOTIDE SEQUENCE [LARGE SCALE GENOMIC DNA]</scope>
    <source>
        <strain evidence="2">cv. Punajuju</strain>
    </source>
</reference>
<dbReference type="Proteomes" id="UP001055811">
    <property type="component" value="Linkage Group LG06"/>
</dbReference>
<dbReference type="EMBL" id="CM042014">
    <property type="protein sequence ID" value="KAI3723705.1"/>
    <property type="molecule type" value="Genomic_DNA"/>
</dbReference>
<sequence>MHLLFLYAVPVSYNTLDNMVTTIAPSPEHHRCSHTITTITPSQMEAFFLKKYRRRGMNLRQGLNRSSYFTQSLQAMLLFMYGVEKALSSPLPAITGSHSL</sequence>
<proteinExistence type="predicted"/>
<gene>
    <name evidence="1" type="ORF">L2E82_35462</name>
</gene>
<evidence type="ECO:0000313" key="1">
    <source>
        <dbReference type="EMBL" id="KAI3723705.1"/>
    </source>
</evidence>
<reference evidence="1 2" key="2">
    <citation type="journal article" date="2022" name="Mol. Ecol. Resour.">
        <title>The genomes of chicory, endive, great burdock and yacon provide insights into Asteraceae paleo-polyploidization history and plant inulin production.</title>
        <authorList>
            <person name="Fan W."/>
            <person name="Wang S."/>
            <person name="Wang H."/>
            <person name="Wang A."/>
            <person name="Jiang F."/>
            <person name="Liu H."/>
            <person name="Zhao H."/>
            <person name="Xu D."/>
            <person name="Zhang Y."/>
        </authorList>
    </citation>
    <scope>NUCLEOTIDE SEQUENCE [LARGE SCALE GENOMIC DNA]</scope>
    <source>
        <strain evidence="2">cv. Punajuju</strain>
        <tissue evidence="1">Leaves</tissue>
    </source>
</reference>